<dbReference type="CDD" id="cd18186">
    <property type="entry name" value="BTB_POZ_ZBTB_KLHL-like"/>
    <property type="match status" value="1"/>
</dbReference>
<feature type="domain" description="BTB" evidence="1">
    <location>
        <begin position="26"/>
        <end position="101"/>
    </location>
</feature>
<evidence type="ECO:0000313" key="3">
    <source>
        <dbReference type="Proteomes" id="UP001222325"/>
    </source>
</evidence>
<protein>
    <recommendedName>
        <fullName evidence="1">BTB domain-containing protein</fullName>
    </recommendedName>
</protein>
<dbReference type="EMBL" id="JARJCN010000048">
    <property type="protein sequence ID" value="KAJ7081776.1"/>
    <property type="molecule type" value="Genomic_DNA"/>
</dbReference>
<gene>
    <name evidence="2" type="ORF">B0H15DRAFT_445112</name>
</gene>
<dbReference type="AlphaFoldDB" id="A0AAD6U1M0"/>
<reference evidence="2" key="1">
    <citation type="submission" date="2023-03" db="EMBL/GenBank/DDBJ databases">
        <title>Massive genome expansion in bonnet fungi (Mycena s.s.) driven by repeated elements and novel gene families across ecological guilds.</title>
        <authorList>
            <consortium name="Lawrence Berkeley National Laboratory"/>
            <person name="Harder C.B."/>
            <person name="Miyauchi S."/>
            <person name="Viragh M."/>
            <person name="Kuo A."/>
            <person name="Thoen E."/>
            <person name="Andreopoulos B."/>
            <person name="Lu D."/>
            <person name="Skrede I."/>
            <person name="Drula E."/>
            <person name="Henrissat B."/>
            <person name="Morin E."/>
            <person name="Kohler A."/>
            <person name="Barry K."/>
            <person name="LaButti K."/>
            <person name="Morin E."/>
            <person name="Salamov A."/>
            <person name="Lipzen A."/>
            <person name="Mereny Z."/>
            <person name="Hegedus B."/>
            <person name="Baldrian P."/>
            <person name="Stursova M."/>
            <person name="Weitz H."/>
            <person name="Taylor A."/>
            <person name="Grigoriev I.V."/>
            <person name="Nagy L.G."/>
            <person name="Martin F."/>
            <person name="Kauserud H."/>
        </authorList>
    </citation>
    <scope>NUCLEOTIDE SEQUENCE</scope>
    <source>
        <strain evidence="2">CBHHK173m</strain>
    </source>
</reference>
<comment type="caution">
    <text evidence="2">The sequence shown here is derived from an EMBL/GenBank/DDBJ whole genome shotgun (WGS) entry which is preliminary data.</text>
</comment>
<dbReference type="PROSITE" id="PS50097">
    <property type="entry name" value="BTB"/>
    <property type="match status" value="1"/>
</dbReference>
<evidence type="ECO:0000259" key="1">
    <source>
        <dbReference type="PROSITE" id="PS50097"/>
    </source>
</evidence>
<dbReference type="Proteomes" id="UP001222325">
    <property type="component" value="Unassembled WGS sequence"/>
</dbReference>
<dbReference type="Gene3D" id="3.30.710.10">
    <property type="entry name" value="Potassium Channel Kv1.1, Chain A"/>
    <property type="match status" value="1"/>
</dbReference>
<dbReference type="InterPro" id="IPR000210">
    <property type="entry name" value="BTB/POZ_dom"/>
</dbReference>
<organism evidence="2 3">
    <name type="scientific">Mycena belliarum</name>
    <dbReference type="NCBI Taxonomy" id="1033014"/>
    <lineage>
        <taxon>Eukaryota</taxon>
        <taxon>Fungi</taxon>
        <taxon>Dikarya</taxon>
        <taxon>Basidiomycota</taxon>
        <taxon>Agaricomycotina</taxon>
        <taxon>Agaricomycetes</taxon>
        <taxon>Agaricomycetidae</taxon>
        <taxon>Agaricales</taxon>
        <taxon>Marasmiineae</taxon>
        <taxon>Mycenaceae</taxon>
        <taxon>Mycena</taxon>
    </lineage>
</organism>
<name>A0AAD6U1M0_9AGAR</name>
<dbReference type="SUPFAM" id="SSF54695">
    <property type="entry name" value="POZ domain"/>
    <property type="match status" value="1"/>
</dbReference>
<sequence length="320" mass="35806">MSTSPPAKRQRPDVEIIRSAIWHPDGSVVLQAGNTQFRVHWSVLALHSSFFRDMQGLPQPPDQPSVEGCPVVELTDVAEDVTHVLRALYNPLFFARKAISLPIIASHVRLGRKYDFTAILHSVLERLTDENPTSLDAYEALKRGNGSYSATRVLNSRGIYVDTVTLARENNILSVLPCAYYRVLISSSPTQIFDGVDRGDGTVATLSAIDQRRCSAGRAAILRAQWDTGNTFGWIQETIPAEETGCIDVIACRRKKASFFHRHVVKGSFLAFSSHIEHLKLCRVCSLDGETKLTEGRKKMWELLPTFFELPPWSELKDDL</sequence>
<evidence type="ECO:0000313" key="2">
    <source>
        <dbReference type="EMBL" id="KAJ7081776.1"/>
    </source>
</evidence>
<accession>A0AAD6U1M0</accession>
<dbReference type="Pfam" id="PF00651">
    <property type="entry name" value="BTB"/>
    <property type="match status" value="1"/>
</dbReference>
<dbReference type="InterPro" id="IPR011333">
    <property type="entry name" value="SKP1/BTB/POZ_sf"/>
</dbReference>
<keyword evidence="3" id="KW-1185">Reference proteome</keyword>
<proteinExistence type="predicted"/>